<name>A0AAW8LJ15_ACILW</name>
<evidence type="ECO:0000313" key="2">
    <source>
        <dbReference type="EMBL" id="MDR6630456.1"/>
    </source>
</evidence>
<proteinExistence type="predicted"/>
<reference evidence="2" key="1">
    <citation type="submission" date="2023-07" db="EMBL/GenBank/DDBJ databases">
        <title>Sorghum-associated microbial communities from plants grown in Nebraska, USA.</title>
        <authorList>
            <person name="Schachtman D."/>
        </authorList>
    </citation>
    <scope>NUCLEOTIDE SEQUENCE</scope>
    <source>
        <strain evidence="2">BE44</strain>
    </source>
</reference>
<dbReference type="RefSeq" id="WP_310077986.1">
    <property type="nucleotide sequence ID" value="NZ_JAVDSC010000012.1"/>
</dbReference>
<protein>
    <submittedName>
        <fullName evidence="2">Uncharacterized protein</fullName>
    </submittedName>
</protein>
<evidence type="ECO:0000313" key="3">
    <source>
        <dbReference type="Proteomes" id="UP001262767"/>
    </source>
</evidence>
<accession>A0AAW8LJ15</accession>
<evidence type="ECO:0000256" key="1">
    <source>
        <dbReference type="SAM" id="MobiDB-lite"/>
    </source>
</evidence>
<dbReference type="AlphaFoldDB" id="A0AAW8LJ15"/>
<feature type="region of interest" description="Disordered" evidence="1">
    <location>
        <begin position="1"/>
        <end position="68"/>
    </location>
</feature>
<dbReference type="EMBL" id="JAVDSC010000012">
    <property type="protein sequence ID" value="MDR6630456.1"/>
    <property type="molecule type" value="Genomic_DNA"/>
</dbReference>
<gene>
    <name evidence="2" type="ORF">J2X86_002511</name>
</gene>
<organism evidence="2 3">
    <name type="scientific">Acinetobacter lwoffii</name>
    <dbReference type="NCBI Taxonomy" id="28090"/>
    <lineage>
        <taxon>Bacteria</taxon>
        <taxon>Pseudomonadati</taxon>
        <taxon>Pseudomonadota</taxon>
        <taxon>Gammaproteobacteria</taxon>
        <taxon>Moraxellales</taxon>
        <taxon>Moraxellaceae</taxon>
        <taxon>Acinetobacter</taxon>
    </lineage>
</organism>
<dbReference type="Proteomes" id="UP001262767">
    <property type="component" value="Unassembled WGS sequence"/>
</dbReference>
<feature type="compositionally biased region" description="Low complexity" evidence="1">
    <location>
        <begin position="42"/>
        <end position="57"/>
    </location>
</feature>
<comment type="caution">
    <text evidence="2">The sequence shown here is derived from an EMBL/GenBank/DDBJ whole genome shotgun (WGS) entry which is preliminary data.</text>
</comment>
<sequence length="115" mass="12758">MNTNTKKPVLQKPGSDSSSRFSGARNFAAGETETEVPVQDQVKAAPVANKKATAKKAPPLKPVKNDAPTVRENFDLEEDLSNQMRFFLANSRKFRSKRAFLTQCLIDGLKKYDGQ</sequence>